<evidence type="ECO:0000256" key="3">
    <source>
        <dbReference type="ARBA" id="ARBA00005189"/>
    </source>
</evidence>
<keyword evidence="9 12" id="KW-0443">Lipid metabolism</keyword>
<dbReference type="EMBL" id="KK852691">
    <property type="protein sequence ID" value="KDR18372.1"/>
    <property type="molecule type" value="Genomic_DNA"/>
</dbReference>
<accession>A0A067RGW2</accession>
<dbReference type="OrthoDB" id="10265393at2759"/>
<keyword evidence="5 12" id="KW-0808">Transferase</keyword>
<keyword evidence="8 12" id="KW-1133">Transmembrane helix</keyword>
<evidence type="ECO:0000256" key="4">
    <source>
        <dbReference type="ARBA" id="ARBA00008671"/>
    </source>
</evidence>
<protein>
    <recommendedName>
        <fullName evidence="12">Phosphatidylserine synthase</fullName>
        <ecNumber evidence="12">2.7.8.29</ecNumber>
    </recommendedName>
    <alternativeName>
        <fullName evidence="12">Serine-exchange enzyme</fullName>
    </alternativeName>
</protein>
<keyword evidence="11 12" id="KW-1208">Phospholipid metabolism</keyword>
<dbReference type="STRING" id="136037.A0A067RGW2"/>
<proteinExistence type="inferred from homology"/>
<evidence type="ECO:0000313" key="14">
    <source>
        <dbReference type="Proteomes" id="UP000027135"/>
    </source>
</evidence>
<dbReference type="GO" id="GO:0106245">
    <property type="term" value="F:L-serine-phosphatidylethanolamine phosphatidyltransferase activity"/>
    <property type="evidence" value="ECO:0007669"/>
    <property type="project" value="UniProtKB-UniRule"/>
</dbReference>
<evidence type="ECO:0000313" key="13">
    <source>
        <dbReference type="EMBL" id="KDR18372.1"/>
    </source>
</evidence>
<evidence type="ECO:0000256" key="1">
    <source>
        <dbReference type="ARBA" id="ARBA00004477"/>
    </source>
</evidence>
<comment type="subcellular location">
    <subcellularLocation>
        <location evidence="1 12">Endoplasmic reticulum membrane</location>
        <topology evidence="1 12">Multi-pass membrane protein</topology>
    </subcellularLocation>
</comment>
<evidence type="ECO:0000256" key="6">
    <source>
        <dbReference type="ARBA" id="ARBA00022692"/>
    </source>
</evidence>
<comment type="similarity">
    <text evidence="4 12">Belongs to the phosphatidyl serine synthase family.</text>
</comment>
<keyword evidence="10 12" id="KW-0472">Membrane</keyword>
<comment type="pathway">
    <text evidence="3">Lipid metabolism.</text>
</comment>
<evidence type="ECO:0000256" key="11">
    <source>
        <dbReference type="ARBA" id="ARBA00023264"/>
    </source>
</evidence>
<gene>
    <name evidence="13" type="ORF">L798_07496</name>
</gene>
<evidence type="ECO:0000256" key="8">
    <source>
        <dbReference type="ARBA" id="ARBA00022989"/>
    </source>
</evidence>
<dbReference type="InterPro" id="IPR004277">
    <property type="entry name" value="PSS"/>
</dbReference>
<dbReference type="PANTHER" id="PTHR15362:SF15">
    <property type="entry name" value="PHOSPHATIDYLSERINE SYNTHASE 1"/>
    <property type="match status" value="1"/>
</dbReference>
<evidence type="ECO:0000256" key="12">
    <source>
        <dbReference type="RuleBase" id="RU368094"/>
    </source>
</evidence>
<dbReference type="PANTHER" id="PTHR15362">
    <property type="entry name" value="PHOSPHATIDYLINOSITOL SYNTHASE"/>
    <property type="match status" value="1"/>
</dbReference>
<feature type="transmembrane region" description="Helical" evidence="12">
    <location>
        <begin position="109"/>
        <end position="128"/>
    </location>
</feature>
<dbReference type="Proteomes" id="UP000027135">
    <property type="component" value="Unassembled WGS sequence"/>
</dbReference>
<keyword evidence="14" id="KW-1185">Reference proteome</keyword>
<evidence type="ECO:0000256" key="5">
    <source>
        <dbReference type="ARBA" id="ARBA00022679"/>
    </source>
</evidence>
<comment type="catalytic activity">
    <reaction evidence="12">
        <text>a 1,2-diacyl-sn-glycero-3-phosphoethanolamine + L-serine = a 1,2-diacyl-sn-glycero-3-phospho-L-serine + ethanolamine</text>
        <dbReference type="Rhea" id="RHEA:27606"/>
        <dbReference type="ChEBI" id="CHEBI:33384"/>
        <dbReference type="ChEBI" id="CHEBI:57262"/>
        <dbReference type="ChEBI" id="CHEBI:57603"/>
        <dbReference type="ChEBI" id="CHEBI:64612"/>
        <dbReference type="EC" id="2.7.8.29"/>
    </reaction>
</comment>
<dbReference type="AlphaFoldDB" id="A0A067RGW2"/>
<feature type="transmembrane region" description="Helical" evidence="12">
    <location>
        <begin position="77"/>
        <end position="97"/>
    </location>
</feature>
<keyword evidence="7 12" id="KW-0256">Endoplasmic reticulum</keyword>
<evidence type="ECO:0000256" key="10">
    <source>
        <dbReference type="ARBA" id="ARBA00023136"/>
    </source>
</evidence>
<keyword evidence="12" id="KW-0594">Phospholipid biosynthesis</keyword>
<keyword evidence="12" id="KW-0444">Lipid biosynthesis</keyword>
<name>A0A067RGW2_ZOONE</name>
<feature type="transmembrane region" description="Helical" evidence="12">
    <location>
        <begin position="43"/>
        <end position="65"/>
    </location>
</feature>
<evidence type="ECO:0000256" key="7">
    <source>
        <dbReference type="ARBA" id="ARBA00022824"/>
    </source>
</evidence>
<evidence type="ECO:0000256" key="2">
    <source>
        <dbReference type="ARBA" id="ARBA00004916"/>
    </source>
</evidence>
<evidence type="ECO:0000256" key="9">
    <source>
        <dbReference type="ARBA" id="ARBA00023098"/>
    </source>
</evidence>
<comment type="pathway">
    <text evidence="2 12">Phospholipid metabolism; phosphatidylserine biosynthesis.</text>
</comment>
<dbReference type="GO" id="GO:0006659">
    <property type="term" value="P:phosphatidylserine biosynthetic process"/>
    <property type="evidence" value="ECO:0007669"/>
    <property type="project" value="UniProtKB-UniRule"/>
</dbReference>
<feature type="transmembrane region" description="Helical" evidence="12">
    <location>
        <begin position="140"/>
        <end position="165"/>
    </location>
</feature>
<sequence length="236" mass="27334">MREYKWVSIRDIHSTSGKIKRAVLQFTPGSWTHVRWLDPTCTYMRFFALCQMVIFWQVSELNTFFLKHIFEMPPSHLLVVTRLILIGVIVAPSVRQYYSYVTDTQCKRVGTQCWVYGAIMVTEALLCIKNGKELFERTQVINIIIWLLLQLLLSVLCVYGCVLWHRYFQNDDDISRESSPCKSPDSGIKEKGAEFYHNESTTEAFTKSTEEIGSIHGNEDIKKRNVAFRNGGPESF</sequence>
<dbReference type="UniPathway" id="UPA00948"/>
<dbReference type="EC" id="2.7.8.29" evidence="12"/>
<dbReference type="InParanoid" id="A0A067RGW2"/>
<dbReference type="eggNOG" id="KOG2735">
    <property type="taxonomic scope" value="Eukaryota"/>
</dbReference>
<reference evidence="13 14" key="1">
    <citation type="journal article" date="2014" name="Nat. Commun.">
        <title>Molecular traces of alternative social organization in a termite genome.</title>
        <authorList>
            <person name="Terrapon N."/>
            <person name="Li C."/>
            <person name="Robertson H.M."/>
            <person name="Ji L."/>
            <person name="Meng X."/>
            <person name="Booth W."/>
            <person name="Chen Z."/>
            <person name="Childers C.P."/>
            <person name="Glastad K.M."/>
            <person name="Gokhale K."/>
            <person name="Gowin J."/>
            <person name="Gronenberg W."/>
            <person name="Hermansen R.A."/>
            <person name="Hu H."/>
            <person name="Hunt B.G."/>
            <person name="Huylmans A.K."/>
            <person name="Khalil S.M."/>
            <person name="Mitchell R.D."/>
            <person name="Munoz-Torres M.C."/>
            <person name="Mustard J.A."/>
            <person name="Pan H."/>
            <person name="Reese J.T."/>
            <person name="Scharf M.E."/>
            <person name="Sun F."/>
            <person name="Vogel H."/>
            <person name="Xiao J."/>
            <person name="Yang W."/>
            <person name="Yang Z."/>
            <person name="Yang Z."/>
            <person name="Zhou J."/>
            <person name="Zhu J."/>
            <person name="Brent C.S."/>
            <person name="Elsik C.G."/>
            <person name="Goodisman M.A."/>
            <person name="Liberles D.A."/>
            <person name="Roe R.M."/>
            <person name="Vargo E.L."/>
            <person name="Vilcinskas A."/>
            <person name="Wang J."/>
            <person name="Bornberg-Bauer E."/>
            <person name="Korb J."/>
            <person name="Zhang G."/>
            <person name="Liebig J."/>
        </authorList>
    </citation>
    <scope>NUCLEOTIDE SEQUENCE [LARGE SCALE GENOMIC DNA]</scope>
    <source>
        <tissue evidence="13">Whole organism</tissue>
    </source>
</reference>
<keyword evidence="6 12" id="KW-0812">Transmembrane</keyword>
<organism evidence="13 14">
    <name type="scientific">Zootermopsis nevadensis</name>
    <name type="common">Dampwood termite</name>
    <dbReference type="NCBI Taxonomy" id="136037"/>
    <lineage>
        <taxon>Eukaryota</taxon>
        <taxon>Metazoa</taxon>
        <taxon>Ecdysozoa</taxon>
        <taxon>Arthropoda</taxon>
        <taxon>Hexapoda</taxon>
        <taxon>Insecta</taxon>
        <taxon>Pterygota</taxon>
        <taxon>Neoptera</taxon>
        <taxon>Polyneoptera</taxon>
        <taxon>Dictyoptera</taxon>
        <taxon>Blattodea</taxon>
        <taxon>Blattoidea</taxon>
        <taxon>Termitoidae</taxon>
        <taxon>Termopsidae</taxon>
        <taxon>Zootermopsis</taxon>
    </lineage>
</organism>
<dbReference type="GO" id="GO:0005789">
    <property type="term" value="C:endoplasmic reticulum membrane"/>
    <property type="evidence" value="ECO:0007669"/>
    <property type="project" value="UniProtKB-SubCell"/>
</dbReference>
<dbReference type="OMA" id="CNYSIAL"/>
<comment type="function">
    <text evidence="12">Catalyzes a base-exchange reaction in which the polar head group of phosphatidylethanolamine (PE) is replaced by L-serine.</text>
</comment>
<dbReference type="Pfam" id="PF03034">
    <property type="entry name" value="PSS"/>
    <property type="match status" value="1"/>
</dbReference>
<comment type="caution">
    <text evidence="12">Lacks conserved residue(s) required for the propagation of feature annotation.</text>
</comment>